<evidence type="ECO:0000313" key="5">
    <source>
        <dbReference type="Proteomes" id="UP000014107"/>
    </source>
</evidence>
<organism evidence="3 5">
    <name type="scientific">Enterococcus avium ATCC 14025</name>
    <dbReference type="NCBI Taxonomy" id="1140002"/>
    <lineage>
        <taxon>Bacteria</taxon>
        <taxon>Bacillati</taxon>
        <taxon>Bacillota</taxon>
        <taxon>Bacilli</taxon>
        <taxon>Lactobacillales</taxon>
        <taxon>Enterococcaceae</taxon>
        <taxon>Enterococcus</taxon>
    </lineage>
</organism>
<gene>
    <name evidence="3" type="ORF">I570_02911</name>
    <name evidence="2" type="ORF">OMU_03020</name>
</gene>
<dbReference type="EMBL" id="ASWL01000004">
    <property type="protein sequence ID" value="EOU20464.1"/>
    <property type="molecule type" value="Genomic_DNA"/>
</dbReference>
<dbReference type="Proteomes" id="UP000014107">
    <property type="component" value="Unassembled WGS sequence"/>
</dbReference>
<dbReference type="Pfam" id="PF04233">
    <property type="entry name" value="Phage_Mu_F"/>
    <property type="match status" value="1"/>
</dbReference>
<dbReference type="Proteomes" id="UP000014104">
    <property type="component" value="Unassembled WGS sequence"/>
</dbReference>
<comment type="caution">
    <text evidence="3">The sequence shown here is derived from an EMBL/GenBank/DDBJ whole genome shotgun (WGS) entry which is preliminary data.</text>
</comment>
<reference evidence="3 5" key="2">
    <citation type="submission" date="2013-03" db="EMBL/GenBank/DDBJ databases">
        <title>The Genome Sequence of Enterococcus avium ATCC_14025 (PacBio/Illumina hybrid assembly).</title>
        <authorList>
            <consortium name="The Broad Institute Genomics Platform"/>
            <consortium name="The Broad Institute Genome Sequencing Center for Infectious Disease"/>
            <person name="Earl A."/>
            <person name="Russ C."/>
            <person name="Gilmore M."/>
            <person name="Surin D."/>
            <person name="Walker B."/>
            <person name="Young S."/>
            <person name="Zeng Q."/>
            <person name="Gargeya S."/>
            <person name="Fitzgerald M."/>
            <person name="Haas B."/>
            <person name="Abouelleil A."/>
            <person name="Allen A.W."/>
            <person name="Alvarado L."/>
            <person name="Arachchi H.M."/>
            <person name="Berlin A.M."/>
            <person name="Chapman S.B."/>
            <person name="Gainer-Dewar J."/>
            <person name="Goldberg J."/>
            <person name="Griggs A."/>
            <person name="Gujja S."/>
            <person name="Hansen M."/>
            <person name="Howarth C."/>
            <person name="Imamovic A."/>
            <person name="Ireland A."/>
            <person name="Larimer J."/>
            <person name="McCowan C."/>
            <person name="Murphy C."/>
            <person name="Pearson M."/>
            <person name="Poon T.W."/>
            <person name="Priest M."/>
            <person name="Roberts A."/>
            <person name="Saif S."/>
            <person name="Shea T."/>
            <person name="Sisk P."/>
            <person name="Sykes S."/>
            <person name="Wortman J."/>
            <person name="Nusbaum C."/>
            <person name="Birren B."/>
        </authorList>
    </citation>
    <scope>NUCLEOTIDE SEQUENCE [LARGE SCALE GENOMIC DNA]</scope>
    <source>
        <strain evidence="3 5">ATCC 14025</strain>
    </source>
</reference>
<proteinExistence type="predicted"/>
<protein>
    <recommendedName>
        <fullName evidence="1">Phage head morphogenesis domain-containing protein</fullName>
    </recommendedName>
</protein>
<keyword evidence="4" id="KW-1185">Reference proteome</keyword>
<reference evidence="2 4" key="1">
    <citation type="submission" date="2013-03" db="EMBL/GenBank/DDBJ databases">
        <title>The Genome Sequence of Enterococcus avium ATCC_14025 (Illumina only assembly).</title>
        <authorList>
            <consortium name="The Broad Institute Genomics Platform"/>
            <consortium name="The Broad Institute Genome Sequencing Center for Infectious Disease"/>
            <person name="Earl A."/>
            <person name="Russ C."/>
            <person name="Gilmore M."/>
            <person name="Surin D."/>
            <person name="Walker B."/>
            <person name="Young S."/>
            <person name="Zeng Q."/>
            <person name="Gargeya S."/>
            <person name="Fitzgerald M."/>
            <person name="Haas B."/>
            <person name="Abouelleil A."/>
            <person name="Allen A.W."/>
            <person name="Alvarado L."/>
            <person name="Arachchi H.M."/>
            <person name="Berlin A.M."/>
            <person name="Chapman S.B."/>
            <person name="Gainer-Dewar J."/>
            <person name="Goldberg J."/>
            <person name="Griggs A."/>
            <person name="Gujja S."/>
            <person name="Hansen M."/>
            <person name="Howarth C."/>
            <person name="Imamovic A."/>
            <person name="Ireland A."/>
            <person name="Larimer J."/>
            <person name="McCowan C."/>
            <person name="Murphy C."/>
            <person name="Pearson M."/>
            <person name="Poon T.W."/>
            <person name="Priest M."/>
            <person name="Roberts A."/>
            <person name="Saif S."/>
            <person name="Shea T."/>
            <person name="Sisk P."/>
            <person name="Sykes S."/>
            <person name="Wortman J."/>
            <person name="Nusbaum C."/>
            <person name="Birren B."/>
        </authorList>
    </citation>
    <scope>NUCLEOTIDE SEQUENCE [LARGE SCALE GENOMIC DNA]</scope>
    <source>
        <strain evidence="2 4">ATCC 14025</strain>
    </source>
</reference>
<feature type="domain" description="Phage head morphogenesis" evidence="1">
    <location>
        <begin position="189"/>
        <end position="293"/>
    </location>
</feature>
<sequence>MARSDQYWLKRQELLLSGLDKRDAAFTKKLLKEYDSLLSDLQKEIAYYYQAYGNDDILEYRTLMSQMSAADRESVFKNFDDFVSKHPEYSKLLPVRQNIYKLNRLEGLEMSIRIKVAELGAIEDSMMKEYLSSSYEFGYMSTMKNLEHTSSFFSINNSLLKQALDNKWFNEKNYSDRIWDNKDTLRNWITNDLKNGLVSGVNYDDLVKSLLRRMDVGKFYAKRLVWTESAFFTNQANADAFMREGIKKYRFSAIMDNRTSTICQTLNEEVFEFKDYSPGLNAPPMHSFCRSTVVPIENNERG</sequence>
<name>A0AAV3IZ56_ENTAV</name>
<evidence type="ECO:0000313" key="4">
    <source>
        <dbReference type="Proteomes" id="UP000014104"/>
    </source>
</evidence>
<evidence type="ECO:0000313" key="3">
    <source>
        <dbReference type="EMBL" id="EOU20464.1"/>
    </source>
</evidence>
<evidence type="ECO:0000259" key="1">
    <source>
        <dbReference type="Pfam" id="PF04233"/>
    </source>
</evidence>
<dbReference type="NCBIfam" id="TIGR01641">
    <property type="entry name" value="phageSPP1_gp7"/>
    <property type="match status" value="1"/>
</dbReference>
<evidence type="ECO:0000313" key="2">
    <source>
        <dbReference type="EMBL" id="EOT42097.1"/>
    </source>
</evidence>
<accession>A0AAV3IZ56</accession>
<dbReference type="EMBL" id="AHYV01000032">
    <property type="protein sequence ID" value="EOT42097.1"/>
    <property type="molecule type" value="Genomic_DNA"/>
</dbReference>
<dbReference type="RefSeq" id="WP_016180831.1">
    <property type="nucleotide sequence ID" value="NZ_KE136365.1"/>
</dbReference>
<dbReference type="InterPro" id="IPR006528">
    <property type="entry name" value="Phage_head_morphogenesis_dom"/>
</dbReference>
<dbReference type="AlphaFoldDB" id="A0AAV3IZ56"/>